<keyword evidence="6 8" id="KW-0067">ATP-binding</keyword>
<proteinExistence type="inferred from homology"/>
<dbReference type="InterPro" id="IPR014729">
    <property type="entry name" value="Rossmann-like_a/b/a_fold"/>
</dbReference>
<evidence type="ECO:0000259" key="9">
    <source>
        <dbReference type="SMART" id="SM00977"/>
    </source>
</evidence>
<dbReference type="RefSeq" id="WP_279246168.1">
    <property type="nucleotide sequence ID" value="NZ_SHNN01000003.1"/>
</dbReference>
<keyword evidence="5 8" id="KW-0547">Nucleotide-binding</keyword>
<evidence type="ECO:0000256" key="4">
    <source>
        <dbReference type="ARBA" id="ARBA00022694"/>
    </source>
</evidence>
<sequence length="444" mass="49229">MTIDAPELVAGLQPYLGASRWLIGLSGGLDSVVLLHLLAQLRTQYKFPALLAVHVNHQLNPDALEWSDFARTLCGKLKIDIDVQTVAVEQVGKGLEAAARDARYRVFESLLQRGEVVLLAHHLDDQVETFFLRLLRGAGTRGLSGMPQSRGLGLGTLYRPLLGFRRQQLQDYADQHRLKWVEDASNADTRHDRNYLRHAVLPLLEQRWPGYRGSVRRGITAVGEAEDLLQGFYAERMRAARGSHYATPTLAEACLSGNGIEVSARILRLWLQELGLPLPGRDQLLEYISQLRHADSGQTPECRTASYVLRRYREQLYACALDAQVVLPVGQPLRVGSGLALPGVGSVQLIPAISGGIASRWADELQVGFRDGGERCQPCGRDHSQTLKKLLQEYAVPPWWRDRVPLLVVGDALVAVGDLWVCEGYQAGPDETGYEVRWGRNSPA</sequence>
<protein>
    <recommendedName>
        <fullName evidence="8">tRNA(Ile)-lysidine synthase</fullName>
        <ecNumber evidence="8">6.3.4.19</ecNumber>
    </recommendedName>
    <alternativeName>
        <fullName evidence="8">tRNA(Ile)-2-lysyl-cytidine synthase</fullName>
    </alternativeName>
    <alternativeName>
        <fullName evidence="8">tRNA(Ile)-lysidine synthetase</fullName>
    </alternativeName>
</protein>
<evidence type="ECO:0000256" key="6">
    <source>
        <dbReference type="ARBA" id="ARBA00022840"/>
    </source>
</evidence>
<evidence type="ECO:0000256" key="8">
    <source>
        <dbReference type="HAMAP-Rule" id="MF_01161"/>
    </source>
</evidence>
<dbReference type="Proteomes" id="UP001143362">
    <property type="component" value="Unassembled WGS sequence"/>
</dbReference>
<evidence type="ECO:0000313" key="10">
    <source>
        <dbReference type="EMBL" id="MCX2982139.1"/>
    </source>
</evidence>
<dbReference type="HAMAP" id="MF_01161">
    <property type="entry name" value="tRNA_Ile_lys_synt"/>
    <property type="match status" value="1"/>
</dbReference>
<keyword evidence="2 8" id="KW-0963">Cytoplasm</keyword>
<keyword evidence="4 8" id="KW-0819">tRNA processing</keyword>
<organism evidence="10 11">
    <name type="scientific">Candidatus Litorirhabdus singularis</name>
    <dbReference type="NCBI Taxonomy" id="2518993"/>
    <lineage>
        <taxon>Bacteria</taxon>
        <taxon>Pseudomonadati</taxon>
        <taxon>Pseudomonadota</taxon>
        <taxon>Gammaproteobacteria</taxon>
        <taxon>Cellvibrionales</taxon>
        <taxon>Halieaceae</taxon>
        <taxon>Candidatus Litorirhabdus</taxon>
    </lineage>
</organism>
<dbReference type="Gene3D" id="1.20.59.20">
    <property type="match status" value="1"/>
</dbReference>
<dbReference type="EMBL" id="SHNN01000003">
    <property type="protein sequence ID" value="MCX2982139.1"/>
    <property type="molecule type" value="Genomic_DNA"/>
</dbReference>
<dbReference type="SMART" id="SM00977">
    <property type="entry name" value="TilS_C"/>
    <property type="match status" value="1"/>
</dbReference>
<dbReference type="Pfam" id="PF01171">
    <property type="entry name" value="ATP_bind_3"/>
    <property type="match status" value="1"/>
</dbReference>
<dbReference type="InterPro" id="IPR012094">
    <property type="entry name" value="tRNA_Ile_lys_synt"/>
</dbReference>
<dbReference type="SUPFAM" id="SSF52402">
    <property type="entry name" value="Adenine nucleotide alpha hydrolases-like"/>
    <property type="match status" value="1"/>
</dbReference>
<comment type="catalytic activity">
    <reaction evidence="7 8">
        <text>cytidine(34) in tRNA(Ile2) + L-lysine + ATP = lysidine(34) in tRNA(Ile2) + AMP + diphosphate + H(+)</text>
        <dbReference type="Rhea" id="RHEA:43744"/>
        <dbReference type="Rhea" id="RHEA-COMP:10625"/>
        <dbReference type="Rhea" id="RHEA-COMP:10670"/>
        <dbReference type="ChEBI" id="CHEBI:15378"/>
        <dbReference type="ChEBI" id="CHEBI:30616"/>
        <dbReference type="ChEBI" id="CHEBI:32551"/>
        <dbReference type="ChEBI" id="CHEBI:33019"/>
        <dbReference type="ChEBI" id="CHEBI:82748"/>
        <dbReference type="ChEBI" id="CHEBI:83665"/>
        <dbReference type="ChEBI" id="CHEBI:456215"/>
        <dbReference type="EC" id="6.3.4.19"/>
    </reaction>
</comment>
<keyword evidence="11" id="KW-1185">Reference proteome</keyword>
<dbReference type="NCBIfam" id="TIGR02432">
    <property type="entry name" value="lysidine_TilS_N"/>
    <property type="match status" value="1"/>
</dbReference>
<dbReference type="InterPro" id="IPR011063">
    <property type="entry name" value="TilS/TtcA_N"/>
</dbReference>
<dbReference type="SUPFAM" id="SSF82829">
    <property type="entry name" value="MesJ substrate recognition domain-like"/>
    <property type="match status" value="1"/>
</dbReference>
<dbReference type="InterPro" id="IPR012795">
    <property type="entry name" value="tRNA_Ile_lys_synt_N"/>
</dbReference>
<feature type="binding site" evidence="8">
    <location>
        <begin position="26"/>
        <end position="31"/>
    </location>
    <ligand>
        <name>ATP</name>
        <dbReference type="ChEBI" id="CHEBI:30616"/>
    </ligand>
</feature>
<evidence type="ECO:0000256" key="2">
    <source>
        <dbReference type="ARBA" id="ARBA00022490"/>
    </source>
</evidence>
<evidence type="ECO:0000256" key="3">
    <source>
        <dbReference type="ARBA" id="ARBA00022598"/>
    </source>
</evidence>
<dbReference type="NCBIfam" id="TIGR02433">
    <property type="entry name" value="lysidine_TilS_C"/>
    <property type="match status" value="1"/>
</dbReference>
<feature type="domain" description="Lysidine-tRNA(Ile) synthetase C-terminal" evidence="9">
    <location>
        <begin position="365"/>
        <end position="438"/>
    </location>
</feature>
<evidence type="ECO:0000256" key="5">
    <source>
        <dbReference type="ARBA" id="ARBA00022741"/>
    </source>
</evidence>
<comment type="function">
    <text evidence="8">Ligates lysine onto the cytidine present at position 34 of the AUA codon-specific tRNA(Ile) that contains the anticodon CAU, in an ATP-dependent manner. Cytidine is converted to lysidine, thus changing the amino acid specificity of the tRNA from methionine to isoleucine.</text>
</comment>
<dbReference type="Pfam" id="PF09179">
    <property type="entry name" value="TilS"/>
    <property type="match status" value="1"/>
</dbReference>
<evidence type="ECO:0000313" key="11">
    <source>
        <dbReference type="Proteomes" id="UP001143362"/>
    </source>
</evidence>
<keyword evidence="3 8" id="KW-0436">Ligase</keyword>
<reference evidence="10" key="1">
    <citation type="submission" date="2019-02" db="EMBL/GenBank/DDBJ databases">
        <authorList>
            <person name="Li S.-H."/>
        </authorList>
    </citation>
    <scope>NUCLEOTIDE SEQUENCE</scope>
    <source>
        <strain evidence="10">IMCC14734</strain>
    </source>
</reference>
<evidence type="ECO:0000256" key="1">
    <source>
        <dbReference type="ARBA" id="ARBA00004496"/>
    </source>
</evidence>
<name>A0ABT3TL52_9GAMM</name>
<comment type="caution">
    <text evidence="10">The sequence shown here is derived from an EMBL/GenBank/DDBJ whole genome shotgun (WGS) entry which is preliminary data.</text>
</comment>
<comment type="domain">
    <text evidence="8">The N-terminal region contains the highly conserved SGGXDS motif, predicted to be a P-loop motif involved in ATP binding.</text>
</comment>
<accession>A0ABT3TL52</accession>
<dbReference type="PANTHER" id="PTHR43033">
    <property type="entry name" value="TRNA(ILE)-LYSIDINE SYNTHASE-RELATED"/>
    <property type="match status" value="1"/>
</dbReference>
<comment type="similarity">
    <text evidence="8">Belongs to the tRNA(Ile)-lysidine synthase family.</text>
</comment>
<dbReference type="Gene3D" id="3.40.50.620">
    <property type="entry name" value="HUPs"/>
    <property type="match status" value="1"/>
</dbReference>
<dbReference type="EC" id="6.3.4.19" evidence="8"/>
<dbReference type="Pfam" id="PF11734">
    <property type="entry name" value="TilS_C"/>
    <property type="match status" value="1"/>
</dbReference>
<evidence type="ECO:0000256" key="7">
    <source>
        <dbReference type="ARBA" id="ARBA00048539"/>
    </source>
</evidence>
<gene>
    <name evidence="8 10" type="primary">tilS</name>
    <name evidence="10" type="ORF">EYC98_14855</name>
</gene>
<dbReference type="InterPro" id="IPR012796">
    <property type="entry name" value="Lysidine-tRNA-synth_C"/>
</dbReference>
<dbReference type="InterPro" id="IPR015262">
    <property type="entry name" value="tRNA_Ile_lys_synt_subst-bd"/>
</dbReference>
<comment type="subcellular location">
    <subcellularLocation>
        <location evidence="1 8">Cytoplasm</location>
    </subcellularLocation>
</comment>
<dbReference type="CDD" id="cd01992">
    <property type="entry name" value="TilS_N"/>
    <property type="match status" value="1"/>
</dbReference>
<dbReference type="SUPFAM" id="SSF56037">
    <property type="entry name" value="PheT/TilS domain"/>
    <property type="match status" value="1"/>
</dbReference>
<dbReference type="PANTHER" id="PTHR43033:SF1">
    <property type="entry name" value="TRNA(ILE)-LYSIDINE SYNTHASE-RELATED"/>
    <property type="match status" value="1"/>
</dbReference>